<feature type="domain" description="Major facilitator superfamily (MFS) profile" evidence="7">
    <location>
        <begin position="1"/>
        <end position="399"/>
    </location>
</feature>
<gene>
    <name evidence="8" type="ORF">ACFOZ4_23770</name>
</gene>
<dbReference type="Pfam" id="PF07690">
    <property type="entry name" value="MFS_1"/>
    <property type="match status" value="1"/>
</dbReference>
<feature type="transmembrane region" description="Helical" evidence="6">
    <location>
        <begin position="372"/>
        <end position="395"/>
    </location>
</feature>
<feature type="transmembrane region" description="Helical" evidence="6">
    <location>
        <begin position="141"/>
        <end position="161"/>
    </location>
</feature>
<dbReference type="CDD" id="cd06173">
    <property type="entry name" value="MFS_MefA_like"/>
    <property type="match status" value="1"/>
</dbReference>
<dbReference type="InterPro" id="IPR020846">
    <property type="entry name" value="MFS_dom"/>
</dbReference>
<dbReference type="Proteomes" id="UP001595816">
    <property type="component" value="Unassembled WGS sequence"/>
</dbReference>
<feature type="transmembrane region" description="Helical" evidence="6">
    <location>
        <begin position="47"/>
        <end position="67"/>
    </location>
</feature>
<evidence type="ECO:0000256" key="4">
    <source>
        <dbReference type="ARBA" id="ARBA00022989"/>
    </source>
</evidence>
<reference evidence="9" key="1">
    <citation type="journal article" date="2019" name="Int. J. Syst. Evol. Microbiol.">
        <title>The Global Catalogue of Microorganisms (GCM) 10K type strain sequencing project: providing services to taxonomists for standard genome sequencing and annotation.</title>
        <authorList>
            <consortium name="The Broad Institute Genomics Platform"/>
            <consortium name="The Broad Institute Genome Sequencing Center for Infectious Disease"/>
            <person name="Wu L."/>
            <person name="Ma J."/>
        </authorList>
    </citation>
    <scope>NUCLEOTIDE SEQUENCE [LARGE SCALE GENOMIC DNA]</scope>
    <source>
        <strain evidence="9">CGMCC 4.7289</strain>
    </source>
</reference>
<feature type="transmembrane region" description="Helical" evidence="6">
    <location>
        <begin position="226"/>
        <end position="246"/>
    </location>
</feature>
<dbReference type="SUPFAM" id="SSF103473">
    <property type="entry name" value="MFS general substrate transporter"/>
    <property type="match status" value="1"/>
</dbReference>
<evidence type="ECO:0000256" key="6">
    <source>
        <dbReference type="SAM" id="Phobius"/>
    </source>
</evidence>
<sequence>MSSKLGGRDFALFWAVETLSTFGSSFSVIAVPLMVLHATGSVTQMGLLTGALGVATLVSGFFAGVVADRFDRRRLLIICNVAQAVLFGIIPLVWLFATPIWLLYVVVPLTGAFAMLFRVTYVTVVPRLVDADQLTRANGRLSASFAASQVIGPILAGVVSGQFGPSVAIAVDAATFVLASIGLLFVRLRPPVAADEHALPAKVSFWAEFSAGARFLWRHPVLRSMLVLLTMMIFFWQGLVDVVIFYLKHDLGQPDRTVGYVMAVAALGTVAGALTVARVRKVIGFGVTWIGSTMLAGLFVAAIAFTHSVPGVAVFTTLAFAFTAVGGICSMSLRQEITPSALLGRVTSAWWTIHFSLGPIGAAVVTASAERFGVGLVIGIAGLAYLLISAVGFLTPIRQPHPERMVVDAA</sequence>
<evidence type="ECO:0000313" key="8">
    <source>
        <dbReference type="EMBL" id="MFC4133639.1"/>
    </source>
</evidence>
<evidence type="ECO:0000256" key="1">
    <source>
        <dbReference type="ARBA" id="ARBA00004651"/>
    </source>
</evidence>
<keyword evidence="4 6" id="KW-1133">Transmembrane helix</keyword>
<feature type="transmembrane region" description="Helical" evidence="6">
    <location>
        <begin position="101"/>
        <end position="121"/>
    </location>
</feature>
<name>A0ABV8LSY8_9ACTN</name>
<feature type="transmembrane region" description="Helical" evidence="6">
    <location>
        <begin position="167"/>
        <end position="186"/>
    </location>
</feature>
<proteinExistence type="predicted"/>
<feature type="transmembrane region" description="Helical" evidence="6">
    <location>
        <begin position="74"/>
        <end position="95"/>
    </location>
</feature>
<comment type="caution">
    <text evidence="8">The sequence shown here is derived from an EMBL/GenBank/DDBJ whole genome shotgun (WGS) entry which is preliminary data.</text>
</comment>
<feature type="transmembrane region" description="Helical" evidence="6">
    <location>
        <begin position="12"/>
        <end position="35"/>
    </location>
</feature>
<feature type="transmembrane region" description="Helical" evidence="6">
    <location>
        <begin position="311"/>
        <end position="330"/>
    </location>
</feature>
<comment type="subcellular location">
    <subcellularLocation>
        <location evidence="1">Cell membrane</location>
        <topology evidence="1">Multi-pass membrane protein</topology>
    </subcellularLocation>
</comment>
<dbReference type="PANTHER" id="PTHR23513:SF6">
    <property type="entry name" value="MAJOR FACILITATOR SUPERFAMILY ASSOCIATED DOMAIN-CONTAINING PROTEIN"/>
    <property type="match status" value="1"/>
</dbReference>
<feature type="transmembrane region" description="Helical" evidence="6">
    <location>
        <begin position="283"/>
        <end position="305"/>
    </location>
</feature>
<keyword evidence="5 6" id="KW-0472">Membrane</keyword>
<dbReference type="Gene3D" id="1.20.1250.20">
    <property type="entry name" value="MFS general substrate transporter like domains"/>
    <property type="match status" value="1"/>
</dbReference>
<evidence type="ECO:0000256" key="5">
    <source>
        <dbReference type="ARBA" id="ARBA00023136"/>
    </source>
</evidence>
<evidence type="ECO:0000256" key="3">
    <source>
        <dbReference type="ARBA" id="ARBA00022692"/>
    </source>
</evidence>
<feature type="transmembrane region" description="Helical" evidence="6">
    <location>
        <begin position="342"/>
        <end position="366"/>
    </location>
</feature>
<dbReference type="PANTHER" id="PTHR23513">
    <property type="entry name" value="INTEGRAL MEMBRANE EFFLUX PROTEIN-RELATED"/>
    <property type="match status" value="1"/>
</dbReference>
<organism evidence="8 9">
    <name type="scientific">Hamadaea flava</name>
    <dbReference type="NCBI Taxonomy" id="1742688"/>
    <lineage>
        <taxon>Bacteria</taxon>
        <taxon>Bacillati</taxon>
        <taxon>Actinomycetota</taxon>
        <taxon>Actinomycetes</taxon>
        <taxon>Micromonosporales</taxon>
        <taxon>Micromonosporaceae</taxon>
        <taxon>Hamadaea</taxon>
    </lineage>
</organism>
<dbReference type="RefSeq" id="WP_253750702.1">
    <property type="nucleotide sequence ID" value="NZ_JAMZDZ010000001.1"/>
</dbReference>
<evidence type="ECO:0000313" key="9">
    <source>
        <dbReference type="Proteomes" id="UP001595816"/>
    </source>
</evidence>
<feature type="transmembrane region" description="Helical" evidence="6">
    <location>
        <begin position="258"/>
        <end position="276"/>
    </location>
</feature>
<dbReference type="EMBL" id="JBHSAY010000013">
    <property type="protein sequence ID" value="MFC4133639.1"/>
    <property type="molecule type" value="Genomic_DNA"/>
</dbReference>
<accession>A0ABV8LSY8</accession>
<protein>
    <submittedName>
        <fullName evidence="8">MFS transporter</fullName>
    </submittedName>
</protein>
<keyword evidence="3 6" id="KW-0812">Transmembrane</keyword>
<evidence type="ECO:0000256" key="2">
    <source>
        <dbReference type="ARBA" id="ARBA00022475"/>
    </source>
</evidence>
<dbReference type="InterPro" id="IPR036259">
    <property type="entry name" value="MFS_trans_sf"/>
</dbReference>
<dbReference type="PROSITE" id="PS50850">
    <property type="entry name" value="MFS"/>
    <property type="match status" value="1"/>
</dbReference>
<keyword evidence="2" id="KW-1003">Cell membrane</keyword>
<evidence type="ECO:0000259" key="7">
    <source>
        <dbReference type="PROSITE" id="PS50850"/>
    </source>
</evidence>
<dbReference type="InterPro" id="IPR011701">
    <property type="entry name" value="MFS"/>
</dbReference>
<keyword evidence="9" id="KW-1185">Reference proteome</keyword>